<evidence type="ECO:0000256" key="2">
    <source>
        <dbReference type="SAM" id="Phobius"/>
    </source>
</evidence>
<name>A0A6L2JI01_TANCI</name>
<keyword evidence="2" id="KW-0812">Transmembrane</keyword>
<feature type="coiled-coil region" evidence="1">
    <location>
        <begin position="45"/>
        <end position="72"/>
    </location>
</feature>
<evidence type="ECO:0000256" key="1">
    <source>
        <dbReference type="SAM" id="Coils"/>
    </source>
</evidence>
<sequence>MSSANQVEKIKQLEGDICTYKASIDQAIIERNEALESLDKEKSITSDIKEKITIMKQEIEGLREELGNMTTEIKKFVGMKSELEENTFVKRFAAEARTRKSFWTMVSSATTLLAAAASFAYVARAH</sequence>
<protein>
    <submittedName>
        <fullName evidence="3">Intracellular protein transport protein USO1-like</fullName>
    </submittedName>
</protein>
<keyword evidence="2" id="KW-0472">Membrane</keyword>
<proteinExistence type="predicted"/>
<gene>
    <name evidence="3" type="ORF">Tci_008185</name>
</gene>
<feature type="transmembrane region" description="Helical" evidence="2">
    <location>
        <begin position="101"/>
        <end position="123"/>
    </location>
</feature>
<keyword evidence="2" id="KW-1133">Transmembrane helix</keyword>
<comment type="caution">
    <text evidence="3">The sequence shown here is derived from an EMBL/GenBank/DDBJ whole genome shotgun (WGS) entry which is preliminary data.</text>
</comment>
<evidence type="ECO:0000313" key="3">
    <source>
        <dbReference type="EMBL" id="GEU36207.1"/>
    </source>
</evidence>
<accession>A0A6L2JI01</accession>
<dbReference type="EMBL" id="BKCJ010000782">
    <property type="protein sequence ID" value="GEU36207.1"/>
    <property type="molecule type" value="Genomic_DNA"/>
</dbReference>
<reference evidence="3" key="1">
    <citation type="journal article" date="2019" name="Sci. Rep.">
        <title>Draft genome of Tanacetum cinerariifolium, the natural source of mosquito coil.</title>
        <authorList>
            <person name="Yamashiro T."/>
            <person name="Shiraishi A."/>
            <person name="Satake H."/>
            <person name="Nakayama K."/>
        </authorList>
    </citation>
    <scope>NUCLEOTIDE SEQUENCE</scope>
</reference>
<dbReference type="AlphaFoldDB" id="A0A6L2JI01"/>
<organism evidence="3">
    <name type="scientific">Tanacetum cinerariifolium</name>
    <name type="common">Dalmatian daisy</name>
    <name type="synonym">Chrysanthemum cinerariifolium</name>
    <dbReference type="NCBI Taxonomy" id="118510"/>
    <lineage>
        <taxon>Eukaryota</taxon>
        <taxon>Viridiplantae</taxon>
        <taxon>Streptophyta</taxon>
        <taxon>Embryophyta</taxon>
        <taxon>Tracheophyta</taxon>
        <taxon>Spermatophyta</taxon>
        <taxon>Magnoliopsida</taxon>
        <taxon>eudicotyledons</taxon>
        <taxon>Gunneridae</taxon>
        <taxon>Pentapetalae</taxon>
        <taxon>asterids</taxon>
        <taxon>campanulids</taxon>
        <taxon>Asterales</taxon>
        <taxon>Asteraceae</taxon>
        <taxon>Asteroideae</taxon>
        <taxon>Anthemideae</taxon>
        <taxon>Anthemidinae</taxon>
        <taxon>Tanacetum</taxon>
    </lineage>
</organism>
<keyword evidence="1" id="KW-0175">Coiled coil</keyword>